<dbReference type="GO" id="GO:0016020">
    <property type="term" value="C:membrane"/>
    <property type="evidence" value="ECO:0007669"/>
    <property type="project" value="TreeGrafter"/>
</dbReference>
<dbReference type="EMBL" id="RDQH01000343">
    <property type="protein sequence ID" value="RXH68206.1"/>
    <property type="molecule type" value="Genomic_DNA"/>
</dbReference>
<sequence>MEMKNKGINRIYQIKLVHEPVQQFLYLMCKAVRKEDMSYYQRRKLNETLCVTAERGHVEYITHFCRSTYPVLEVTNEKNQSLLHIAAESCHYNVYNIIYEFLRKQDKDDLDRSKYSLFQFEGLKKTMRFKDHLGNNVLHTVARITPLSQIDHIQGAVLQMQKELQWFKEVESIANLIDCESINIDTKTPRKIFTENHKNWGKRQKIVCALIITIMFVVAFNAPGGNEEKTGLTQFHMQSRFFLQHPRLSCFWAFSSHNLIIT</sequence>
<protein>
    <recommendedName>
        <fullName evidence="4">PGG domain-containing protein</fullName>
    </recommendedName>
</protein>
<reference evidence="2 3" key="1">
    <citation type="submission" date="2018-10" db="EMBL/GenBank/DDBJ databases">
        <title>A high-quality apple genome assembly.</title>
        <authorList>
            <person name="Hu J."/>
        </authorList>
    </citation>
    <scope>NUCLEOTIDE SEQUENCE [LARGE SCALE GENOMIC DNA]</scope>
    <source>
        <strain evidence="3">cv. HFTH1</strain>
        <tissue evidence="2">Young leaf</tissue>
    </source>
</reference>
<keyword evidence="1" id="KW-0812">Transmembrane</keyword>
<evidence type="ECO:0008006" key="4">
    <source>
        <dbReference type="Google" id="ProtNLM"/>
    </source>
</evidence>
<comment type="caution">
    <text evidence="2">The sequence shown here is derived from an EMBL/GenBank/DDBJ whole genome shotgun (WGS) entry which is preliminary data.</text>
</comment>
<accession>A0A498H9U2</accession>
<keyword evidence="1" id="KW-0472">Membrane</keyword>
<dbReference type="PANTHER" id="PTHR24177:SF329">
    <property type="entry name" value="ANKYRIN REPEAT PROTEIN"/>
    <property type="match status" value="1"/>
</dbReference>
<evidence type="ECO:0000313" key="2">
    <source>
        <dbReference type="EMBL" id="RXH68206.1"/>
    </source>
</evidence>
<gene>
    <name evidence="2" type="ORF">DVH24_028353</name>
</gene>
<dbReference type="InterPro" id="IPR036770">
    <property type="entry name" value="Ankyrin_rpt-contain_sf"/>
</dbReference>
<dbReference type="AlphaFoldDB" id="A0A498H9U2"/>
<dbReference type="Gene3D" id="1.25.40.20">
    <property type="entry name" value="Ankyrin repeat-containing domain"/>
    <property type="match status" value="1"/>
</dbReference>
<feature type="transmembrane region" description="Helical" evidence="1">
    <location>
        <begin position="206"/>
        <end position="224"/>
    </location>
</feature>
<keyword evidence="3" id="KW-1185">Reference proteome</keyword>
<name>A0A498H9U2_MALDO</name>
<dbReference type="STRING" id="3750.A0A498H9U2"/>
<keyword evidence="1" id="KW-1133">Transmembrane helix</keyword>
<evidence type="ECO:0000313" key="3">
    <source>
        <dbReference type="Proteomes" id="UP000290289"/>
    </source>
</evidence>
<proteinExistence type="predicted"/>
<dbReference type="Proteomes" id="UP000290289">
    <property type="component" value="Chromosome 17"/>
</dbReference>
<organism evidence="2 3">
    <name type="scientific">Malus domestica</name>
    <name type="common">Apple</name>
    <name type="synonym">Pyrus malus</name>
    <dbReference type="NCBI Taxonomy" id="3750"/>
    <lineage>
        <taxon>Eukaryota</taxon>
        <taxon>Viridiplantae</taxon>
        <taxon>Streptophyta</taxon>
        <taxon>Embryophyta</taxon>
        <taxon>Tracheophyta</taxon>
        <taxon>Spermatophyta</taxon>
        <taxon>Magnoliopsida</taxon>
        <taxon>eudicotyledons</taxon>
        <taxon>Gunneridae</taxon>
        <taxon>Pentapetalae</taxon>
        <taxon>rosids</taxon>
        <taxon>fabids</taxon>
        <taxon>Rosales</taxon>
        <taxon>Rosaceae</taxon>
        <taxon>Amygdaloideae</taxon>
        <taxon>Maleae</taxon>
        <taxon>Malus</taxon>
    </lineage>
</organism>
<evidence type="ECO:0000256" key="1">
    <source>
        <dbReference type="SAM" id="Phobius"/>
    </source>
</evidence>
<dbReference type="PANTHER" id="PTHR24177">
    <property type="entry name" value="CASKIN"/>
    <property type="match status" value="1"/>
</dbReference>